<reference evidence="1" key="1">
    <citation type="journal article" date="2021" name="Proc. Natl. Acad. Sci. U.S.A.">
        <title>A Catalog of Tens of Thousands of Viruses from Human Metagenomes Reveals Hidden Associations with Chronic Diseases.</title>
        <authorList>
            <person name="Tisza M.J."/>
            <person name="Buck C.B."/>
        </authorList>
    </citation>
    <scope>NUCLEOTIDE SEQUENCE</scope>
    <source>
        <strain evidence="1">Ctr2f5</strain>
    </source>
</reference>
<proteinExistence type="predicted"/>
<sequence>MIVIKFYSLEEAKSVYGEYSLVPISSIKQIIFYTRHGCQPKFVWESEKEEGKIVAWFHKKESELIYKRWQKTRP</sequence>
<accession>A0A8S5QDG2</accession>
<name>A0A8S5QDG2_9CAUD</name>
<dbReference type="EMBL" id="BK015639">
    <property type="protein sequence ID" value="DAE17342.1"/>
    <property type="molecule type" value="Genomic_DNA"/>
</dbReference>
<evidence type="ECO:0000313" key="1">
    <source>
        <dbReference type="EMBL" id="DAE17342.1"/>
    </source>
</evidence>
<organism evidence="1">
    <name type="scientific">Siphoviridae sp. ctr2f5</name>
    <dbReference type="NCBI Taxonomy" id="2825684"/>
    <lineage>
        <taxon>Viruses</taxon>
        <taxon>Duplodnaviria</taxon>
        <taxon>Heunggongvirae</taxon>
        <taxon>Uroviricota</taxon>
        <taxon>Caudoviricetes</taxon>
    </lineage>
</organism>
<protein>
    <submittedName>
        <fullName evidence="1">Uncharacterized protein</fullName>
    </submittedName>
</protein>